<feature type="signal peptide" evidence="1">
    <location>
        <begin position="1"/>
        <end position="19"/>
    </location>
</feature>
<name>A0A2W7Q2S9_9RHOB</name>
<protein>
    <recommendedName>
        <fullName evidence="4">Argininosuccinate lyase</fullName>
    </recommendedName>
</protein>
<dbReference type="EMBL" id="QKZQ01000010">
    <property type="protein sequence ID" value="PZX41986.1"/>
    <property type="molecule type" value="Genomic_DNA"/>
</dbReference>
<accession>A0A2W7Q2S9</accession>
<evidence type="ECO:0000256" key="1">
    <source>
        <dbReference type="SAM" id="SignalP"/>
    </source>
</evidence>
<gene>
    <name evidence="2" type="ORF">LY56_02278</name>
</gene>
<comment type="caution">
    <text evidence="2">The sequence shown here is derived from an EMBL/GenBank/DDBJ whole genome shotgun (WGS) entry which is preliminary data.</text>
</comment>
<dbReference type="PROSITE" id="PS51257">
    <property type="entry name" value="PROKAR_LIPOPROTEIN"/>
    <property type="match status" value="1"/>
</dbReference>
<evidence type="ECO:0008006" key="4">
    <source>
        <dbReference type="Google" id="ProtNLM"/>
    </source>
</evidence>
<keyword evidence="1" id="KW-0732">Signal</keyword>
<feature type="chain" id="PRO_5016147642" description="Argininosuccinate lyase" evidence="1">
    <location>
        <begin position="20"/>
        <end position="42"/>
    </location>
</feature>
<dbReference type="Proteomes" id="UP000249364">
    <property type="component" value="Unassembled WGS sequence"/>
</dbReference>
<keyword evidence="3" id="KW-1185">Reference proteome</keyword>
<evidence type="ECO:0000313" key="2">
    <source>
        <dbReference type="EMBL" id="PZX41986.1"/>
    </source>
</evidence>
<reference evidence="2 3" key="1">
    <citation type="submission" date="2018-06" db="EMBL/GenBank/DDBJ databases">
        <title>Genomic Encyclopedia of Archaeal and Bacterial Type Strains, Phase II (KMG-II): from individual species to whole genera.</title>
        <authorList>
            <person name="Goeker M."/>
        </authorList>
    </citation>
    <scope>NUCLEOTIDE SEQUENCE [LARGE SCALE GENOMIC DNA]</scope>
    <source>
        <strain evidence="2 3">DSM 13087</strain>
    </source>
</reference>
<evidence type="ECO:0000313" key="3">
    <source>
        <dbReference type="Proteomes" id="UP000249364"/>
    </source>
</evidence>
<proteinExistence type="predicted"/>
<organism evidence="2 3">
    <name type="scientific">Roseinatronobacter thiooxidans</name>
    <dbReference type="NCBI Taxonomy" id="121821"/>
    <lineage>
        <taxon>Bacteria</taxon>
        <taxon>Pseudomonadati</taxon>
        <taxon>Pseudomonadota</taxon>
        <taxon>Alphaproteobacteria</taxon>
        <taxon>Rhodobacterales</taxon>
        <taxon>Paracoccaceae</taxon>
        <taxon>Roseinatronobacter</taxon>
    </lineage>
</organism>
<sequence>MKYALLAVAFALSACGAEAPPTHAGPGASLSGEVTLGVSKTL</sequence>
<dbReference type="AlphaFoldDB" id="A0A2W7Q2S9"/>